<accession>A0ABS5BYW1</accession>
<keyword evidence="2" id="KW-1133">Transmembrane helix</keyword>
<dbReference type="InterPro" id="IPR036259">
    <property type="entry name" value="MFS_trans_sf"/>
</dbReference>
<dbReference type="SUPFAM" id="SSF103473">
    <property type="entry name" value="MFS general substrate transporter"/>
    <property type="match status" value="1"/>
</dbReference>
<evidence type="ECO:0008006" key="5">
    <source>
        <dbReference type="Google" id="ProtNLM"/>
    </source>
</evidence>
<organism evidence="3 4">
    <name type="scientific">Gemmata palustris</name>
    <dbReference type="NCBI Taxonomy" id="2822762"/>
    <lineage>
        <taxon>Bacteria</taxon>
        <taxon>Pseudomonadati</taxon>
        <taxon>Planctomycetota</taxon>
        <taxon>Planctomycetia</taxon>
        <taxon>Gemmatales</taxon>
        <taxon>Gemmataceae</taxon>
        <taxon>Gemmata</taxon>
    </lineage>
</organism>
<feature type="transmembrane region" description="Helical" evidence="2">
    <location>
        <begin position="328"/>
        <end position="353"/>
    </location>
</feature>
<evidence type="ECO:0000256" key="2">
    <source>
        <dbReference type="SAM" id="Phobius"/>
    </source>
</evidence>
<evidence type="ECO:0000256" key="1">
    <source>
        <dbReference type="SAM" id="MobiDB-lite"/>
    </source>
</evidence>
<keyword evidence="2" id="KW-0472">Membrane</keyword>
<gene>
    <name evidence="3" type="ORF">J8F10_27030</name>
</gene>
<feature type="transmembrane region" description="Helical" evidence="2">
    <location>
        <begin position="265"/>
        <end position="285"/>
    </location>
</feature>
<feature type="compositionally biased region" description="Basic and acidic residues" evidence="1">
    <location>
        <begin position="359"/>
        <end position="372"/>
    </location>
</feature>
<feature type="region of interest" description="Disordered" evidence="1">
    <location>
        <begin position="562"/>
        <end position="592"/>
    </location>
</feature>
<reference evidence="3 4" key="1">
    <citation type="submission" date="2021-04" db="EMBL/GenBank/DDBJ databases">
        <authorList>
            <person name="Ivanova A."/>
        </authorList>
    </citation>
    <scope>NUCLEOTIDE SEQUENCE [LARGE SCALE GENOMIC DNA]</scope>
    <source>
        <strain evidence="3 4">G18</strain>
    </source>
</reference>
<dbReference type="EMBL" id="JAGKQQ010000001">
    <property type="protein sequence ID" value="MBP3958914.1"/>
    <property type="molecule type" value="Genomic_DNA"/>
</dbReference>
<evidence type="ECO:0000313" key="4">
    <source>
        <dbReference type="Proteomes" id="UP000676565"/>
    </source>
</evidence>
<dbReference type="RefSeq" id="WP_210659324.1">
    <property type="nucleotide sequence ID" value="NZ_JAGKQQ010000001.1"/>
</dbReference>
<sequence length="592" mass="63893">MQYTLRDLPLPVKVVASVFLMAVGAGYTSAMLQLHIQDSKSGKPMPTFEDVVLKFTGKKRVDPNAPAPRPVSRLEALVTAETVAITGASMTAAFTTEDRAKGDLKYNNAIKGKAPDVVEAIKAQRKGEQAVFALWINTPDEQRKAAYAADKFVPPAGKAPAAFTPGLKDGDAIKIKTLIDARCVTCHSKGGEKEDVRLDTYECLKPFMTVAEAAPAINGWIKVEEPISISKLTQSTHAHLLSFAMLFSLTGVIFAFSSWPAWMRVIIGPSVVIAVFADVSLWWLARLCDEWGPYFAMGVIGTGFIAGCGLCAQISLSLFNMYGWKGKAVIALMFVLGALAGGGFVMKLLVPVLPKPKVEEKKPEDKKPEDKIPPVNGGTKSVSDGVAAAGGAITEAMSKMQATGPRKPIHALDKLLIWPPIDLDGSALPLPADPKQFPFNGEGTMAHAFFEKDKAFKKVIDGSAPQIEKDKLRAQRQGDLDALLAWVRSPENIRKATYEADKFEFPGLSDRLISPELLKDKKVRIKALIDARCVTCHSPEGKQSDYLLDSYEGLSKYLKPFEAPKGEGNTGAAPLATSPAKATEPIPDAKDD</sequence>
<protein>
    <recommendedName>
        <fullName evidence="5">Cytochrome c domain-containing protein</fullName>
    </recommendedName>
</protein>
<dbReference type="Proteomes" id="UP000676565">
    <property type="component" value="Unassembled WGS sequence"/>
</dbReference>
<keyword evidence="4" id="KW-1185">Reference proteome</keyword>
<feature type="transmembrane region" description="Helical" evidence="2">
    <location>
        <begin position="14"/>
        <end position="36"/>
    </location>
</feature>
<evidence type="ECO:0000313" key="3">
    <source>
        <dbReference type="EMBL" id="MBP3958914.1"/>
    </source>
</evidence>
<proteinExistence type="predicted"/>
<feature type="region of interest" description="Disordered" evidence="1">
    <location>
        <begin position="359"/>
        <end position="383"/>
    </location>
</feature>
<name>A0ABS5BYW1_9BACT</name>
<feature type="transmembrane region" description="Helical" evidence="2">
    <location>
        <begin position="240"/>
        <end position="259"/>
    </location>
</feature>
<keyword evidence="2" id="KW-0812">Transmembrane</keyword>
<comment type="caution">
    <text evidence="3">The sequence shown here is derived from an EMBL/GenBank/DDBJ whole genome shotgun (WGS) entry which is preliminary data.</text>
</comment>
<feature type="transmembrane region" description="Helical" evidence="2">
    <location>
        <begin position="294"/>
        <end position="316"/>
    </location>
</feature>